<dbReference type="Proteomes" id="UP001626537">
    <property type="component" value="Chromosome"/>
</dbReference>
<gene>
    <name evidence="3" type="ORF">R0135_10115</name>
</gene>
<sequence>MKSLPARISIVALMTLLIAPSSFATLIYSDTTVGGPIWQRPTDSGPSLSNTVRYSLAGFFTDTSGLYTIDSAQSFDGYIHLYLGNFDPLDQLTNLLAGDDDFGSNASQIASQALLADTQYFLVTSGFGSSNQGTFTNTITADQGDPNIQLGIIDATGGGTGVPAPATVALLGLGLLGLRLRRKA</sequence>
<accession>A0ABZ0HY18</accession>
<dbReference type="NCBIfam" id="TIGR02595">
    <property type="entry name" value="PEP_CTERM"/>
    <property type="match status" value="1"/>
</dbReference>
<dbReference type="Pfam" id="PF07589">
    <property type="entry name" value="PEP-CTERM"/>
    <property type="match status" value="1"/>
</dbReference>
<evidence type="ECO:0000313" key="4">
    <source>
        <dbReference type="Proteomes" id="UP001626537"/>
    </source>
</evidence>
<dbReference type="RefSeq" id="WP_407346723.1">
    <property type="nucleotide sequence ID" value="NZ_CP136864.1"/>
</dbReference>
<keyword evidence="4" id="KW-1185">Reference proteome</keyword>
<keyword evidence="1" id="KW-0732">Signal</keyword>
<evidence type="ECO:0000259" key="2">
    <source>
        <dbReference type="Pfam" id="PF07589"/>
    </source>
</evidence>
<protein>
    <submittedName>
        <fullName evidence="3">PEP-CTERM sorting domain-containing protein</fullName>
    </submittedName>
</protein>
<dbReference type="EMBL" id="CP136864">
    <property type="protein sequence ID" value="WOJ92142.1"/>
    <property type="molecule type" value="Genomic_DNA"/>
</dbReference>
<feature type="chain" id="PRO_5046134511" evidence="1">
    <location>
        <begin position="25"/>
        <end position="184"/>
    </location>
</feature>
<proteinExistence type="predicted"/>
<reference evidence="3 4" key="1">
    <citation type="submission" date="2023-10" db="EMBL/GenBank/DDBJ databases">
        <title>Two novel species belonging to the OM43/NOR5 clade.</title>
        <authorList>
            <person name="Park M."/>
        </authorList>
    </citation>
    <scope>NUCLEOTIDE SEQUENCE [LARGE SCALE GENOMIC DNA]</scope>
    <source>
        <strain evidence="3 4">IMCC43200</strain>
    </source>
</reference>
<organism evidence="3 4">
    <name type="scientific">Congregibacter variabilis</name>
    <dbReference type="NCBI Taxonomy" id="3081200"/>
    <lineage>
        <taxon>Bacteria</taxon>
        <taxon>Pseudomonadati</taxon>
        <taxon>Pseudomonadota</taxon>
        <taxon>Gammaproteobacteria</taxon>
        <taxon>Cellvibrionales</taxon>
        <taxon>Halieaceae</taxon>
        <taxon>Congregibacter</taxon>
    </lineage>
</organism>
<name>A0ABZ0HY18_9GAMM</name>
<feature type="signal peptide" evidence="1">
    <location>
        <begin position="1"/>
        <end position="24"/>
    </location>
</feature>
<evidence type="ECO:0000256" key="1">
    <source>
        <dbReference type="SAM" id="SignalP"/>
    </source>
</evidence>
<dbReference type="InterPro" id="IPR013424">
    <property type="entry name" value="Ice-binding_C"/>
</dbReference>
<evidence type="ECO:0000313" key="3">
    <source>
        <dbReference type="EMBL" id="WOJ92142.1"/>
    </source>
</evidence>
<feature type="domain" description="Ice-binding protein C-terminal" evidence="2">
    <location>
        <begin position="162"/>
        <end position="183"/>
    </location>
</feature>